<dbReference type="PANTHER" id="PTHR28286:SF1">
    <property type="entry name" value="30 KDA HEAT SHOCK PROTEIN-RELATED"/>
    <property type="match status" value="1"/>
</dbReference>
<dbReference type="SMART" id="SM01021">
    <property type="entry name" value="Bac_rhodopsin"/>
    <property type="match status" value="1"/>
</dbReference>
<dbReference type="InterPro" id="IPR001425">
    <property type="entry name" value="Arc/bac/fun_rhodopsins"/>
</dbReference>
<gene>
    <name evidence="8" type="ORF">RI543_000732</name>
</gene>
<feature type="transmembrane region" description="Helical" evidence="7">
    <location>
        <begin position="238"/>
        <end position="264"/>
    </location>
</feature>
<keyword evidence="5 7" id="KW-0472">Membrane</keyword>
<proteinExistence type="inferred from homology"/>
<evidence type="ECO:0000313" key="8">
    <source>
        <dbReference type="EMBL" id="KAK5781830.1"/>
    </source>
</evidence>
<feature type="transmembrane region" description="Helical" evidence="7">
    <location>
        <begin position="35"/>
        <end position="56"/>
    </location>
</feature>
<keyword evidence="3 7" id="KW-0812">Transmembrane</keyword>
<feature type="transmembrane region" description="Helical" evidence="7">
    <location>
        <begin position="200"/>
        <end position="218"/>
    </location>
</feature>
<dbReference type="Gene3D" id="1.20.1070.10">
    <property type="entry name" value="Rhodopsin 7-helix transmembrane proteins"/>
    <property type="match status" value="1"/>
</dbReference>
<evidence type="ECO:0000256" key="7">
    <source>
        <dbReference type="SAM" id="Phobius"/>
    </source>
</evidence>
<dbReference type="PANTHER" id="PTHR28286">
    <property type="match status" value="1"/>
</dbReference>
<dbReference type="GO" id="GO:0005886">
    <property type="term" value="C:plasma membrane"/>
    <property type="evidence" value="ECO:0007669"/>
    <property type="project" value="TreeGrafter"/>
</dbReference>
<evidence type="ECO:0000256" key="2">
    <source>
        <dbReference type="ARBA" id="ARBA00008130"/>
    </source>
</evidence>
<dbReference type="GO" id="GO:0005783">
    <property type="term" value="C:endoplasmic reticulum"/>
    <property type="evidence" value="ECO:0007669"/>
    <property type="project" value="TreeGrafter"/>
</dbReference>
<keyword evidence="4 7" id="KW-1133">Transmembrane helix</keyword>
<reference evidence="9" key="1">
    <citation type="submission" date="2023-07" db="EMBL/GenBank/DDBJ databases">
        <title>A draft genome of Kazachstania heterogenica Y-27499.</title>
        <authorList>
            <person name="Donic C."/>
            <person name="Kralova J.S."/>
            <person name="Fidel L."/>
            <person name="Ben-Dor S."/>
            <person name="Jung S."/>
        </authorList>
    </citation>
    <scope>NUCLEOTIDE SEQUENCE [LARGE SCALE GENOMIC DNA]</scope>
    <source>
        <strain evidence="9">Y27499</strain>
    </source>
</reference>
<sequence>MSEYIELIKRGGNEALKLNPPHDVDFHITKGGSDWLFAACAIFAALALTAVVLMFTRHVHERMAYYTAIIPTLCMSIAYFTMGSNLGYTSTQALYNRNRVSTQKTHLGFRQVFYARYIGWFLAFPWPFVQACLMGHTSVWHIMFNVLMVEIYVVSYLVAGLVHSQYRWGYYTIGSCAGIIACISVLTTTRRVVKRKGGELYMVFRVFTGLCIFFWAIYPLVWGLCEGGNVLVPDAEAIWYGVMDCLLLGVMPCIFVVISGYFGLDTLGYKFEDEESTLPPPPPKSPSTSPSSKSLKKKSKK</sequence>
<dbReference type="CDD" id="cd15239">
    <property type="entry name" value="7tm_YRO2_fungal-like"/>
    <property type="match status" value="1"/>
</dbReference>
<organism evidence="8 9">
    <name type="scientific">Arxiozyma heterogenica</name>
    <dbReference type="NCBI Taxonomy" id="278026"/>
    <lineage>
        <taxon>Eukaryota</taxon>
        <taxon>Fungi</taxon>
        <taxon>Dikarya</taxon>
        <taxon>Ascomycota</taxon>
        <taxon>Saccharomycotina</taxon>
        <taxon>Saccharomycetes</taxon>
        <taxon>Saccharomycetales</taxon>
        <taxon>Saccharomycetaceae</taxon>
        <taxon>Arxiozyma</taxon>
    </lineage>
</organism>
<comment type="caution">
    <text evidence="8">The sequence shown here is derived from an EMBL/GenBank/DDBJ whole genome shotgun (WGS) entry which is preliminary data.</text>
</comment>
<comment type="similarity">
    <text evidence="2">Belongs to the archaeal/bacterial/fungal opsin family.</text>
</comment>
<keyword evidence="9" id="KW-1185">Reference proteome</keyword>
<feature type="region of interest" description="Disordered" evidence="6">
    <location>
        <begin position="273"/>
        <end position="301"/>
    </location>
</feature>
<dbReference type="SUPFAM" id="SSF81321">
    <property type="entry name" value="Family A G protein-coupled receptor-like"/>
    <property type="match status" value="1"/>
</dbReference>
<dbReference type="AlphaFoldDB" id="A0AAN8A9R3"/>
<feature type="transmembrane region" description="Helical" evidence="7">
    <location>
        <begin position="168"/>
        <end position="188"/>
    </location>
</feature>
<dbReference type="Proteomes" id="UP001306508">
    <property type="component" value="Unassembled WGS sequence"/>
</dbReference>
<feature type="transmembrane region" description="Helical" evidence="7">
    <location>
        <begin position="117"/>
        <end position="135"/>
    </location>
</feature>
<dbReference type="InterPro" id="IPR043476">
    <property type="entry name" value="Yro2-like_7TM"/>
</dbReference>
<evidence type="ECO:0000256" key="6">
    <source>
        <dbReference type="SAM" id="MobiDB-lite"/>
    </source>
</evidence>
<protein>
    <submittedName>
        <fullName evidence="8">Uncharacterized protein</fullName>
    </submittedName>
</protein>
<dbReference type="FunFam" id="1.20.1070.10:FF:000160">
    <property type="entry name" value="Related to Opsin-1"/>
    <property type="match status" value="1"/>
</dbReference>
<evidence type="ECO:0000256" key="5">
    <source>
        <dbReference type="ARBA" id="ARBA00023136"/>
    </source>
</evidence>
<dbReference type="EMBL" id="JAWIZZ010000029">
    <property type="protein sequence ID" value="KAK5781830.1"/>
    <property type="molecule type" value="Genomic_DNA"/>
</dbReference>
<evidence type="ECO:0000256" key="3">
    <source>
        <dbReference type="ARBA" id="ARBA00022692"/>
    </source>
</evidence>
<evidence type="ECO:0000256" key="1">
    <source>
        <dbReference type="ARBA" id="ARBA00004141"/>
    </source>
</evidence>
<feature type="transmembrane region" description="Helical" evidence="7">
    <location>
        <begin position="63"/>
        <end position="82"/>
    </location>
</feature>
<dbReference type="Pfam" id="PF01036">
    <property type="entry name" value="Bac_rhodopsin"/>
    <property type="match status" value="1"/>
</dbReference>
<comment type="subcellular location">
    <subcellularLocation>
        <location evidence="1">Membrane</location>
        <topology evidence="1">Multi-pass membrane protein</topology>
    </subcellularLocation>
</comment>
<evidence type="ECO:0000313" key="9">
    <source>
        <dbReference type="Proteomes" id="UP001306508"/>
    </source>
</evidence>
<name>A0AAN8A9R3_9SACH</name>
<evidence type="ECO:0000256" key="4">
    <source>
        <dbReference type="ARBA" id="ARBA00022989"/>
    </source>
</evidence>
<accession>A0AAN8A9R3</accession>
<feature type="transmembrane region" description="Helical" evidence="7">
    <location>
        <begin position="142"/>
        <end position="162"/>
    </location>
</feature>